<organism evidence="1">
    <name type="scientific">viral metagenome</name>
    <dbReference type="NCBI Taxonomy" id="1070528"/>
    <lineage>
        <taxon>unclassified sequences</taxon>
        <taxon>metagenomes</taxon>
        <taxon>organismal metagenomes</taxon>
    </lineage>
</organism>
<evidence type="ECO:0000313" key="1">
    <source>
        <dbReference type="EMBL" id="QHT01359.1"/>
    </source>
</evidence>
<name>A0A6C0CCF7_9ZZZZ</name>
<sequence>MNLDWNDFWHNRTDLHYLNKLIIKHKFCKLSLIPIKLQINLIVLKLCINRNPLLVSELWKIIFDFITRDIKYFCPKHISYDQNNIYNYPKNIFSSFSFNITKHFSKNYERNSICISKLTKYINKGQCGICGCNRSEYEKFIIIDINYEFQVVCCIYTYDINDTRGDPSYFYVDGVTEIQMYTFDDFVFMGAPSDEQVYMYDITIDADILDKLVKRIQPSFL</sequence>
<proteinExistence type="predicted"/>
<dbReference type="EMBL" id="MN739370">
    <property type="protein sequence ID" value="QHT01359.1"/>
    <property type="molecule type" value="Genomic_DNA"/>
</dbReference>
<protein>
    <submittedName>
        <fullName evidence="1">Uncharacterized protein</fullName>
    </submittedName>
</protein>
<accession>A0A6C0CCF7</accession>
<dbReference type="AlphaFoldDB" id="A0A6C0CCF7"/>
<reference evidence="1" key="1">
    <citation type="journal article" date="2020" name="Nature">
        <title>Giant virus diversity and host interactions through global metagenomics.</title>
        <authorList>
            <person name="Schulz F."/>
            <person name="Roux S."/>
            <person name="Paez-Espino D."/>
            <person name="Jungbluth S."/>
            <person name="Walsh D.A."/>
            <person name="Denef V.J."/>
            <person name="McMahon K.D."/>
            <person name="Konstantinidis K.T."/>
            <person name="Eloe-Fadrosh E.A."/>
            <person name="Kyrpides N.C."/>
            <person name="Woyke T."/>
        </authorList>
    </citation>
    <scope>NUCLEOTIDE SEQUENCE</scope>
    <source>
        <strain evidence="1">GVMAG-M-3300020192-26</strain>
    </source>
</reference>